<dbReference type="Gene3D" id="3.30.870.10">
    <property type="entry name" value="Endonuclease Chain A"/>
    <property type="match status" value="3"/>
</dbReference>
<dbReference type="InterPro" id="IPR016555">
    <property type="entry name" value="PLipase_D_euk"/>
</dbReference>
<accession>A0AAD5EFP6</accession>
<dbReference type="GO" id="GO:0012505">
    <property type="term" value="C:endomembrane system"/>
    <property type="evidence" value="ECO:0007669"/>
    <property type="project" value="UniProtKB-SubCell"/>
</dbReference>
<dbReference type="InterPro" id="IPR036871">
    <property type="entry name" value="PX_dom_sf"/>
</dbReference>
<comment type="catalytic activity">
    <reaction evidence="1 9">
        <text>a 1,2-diacyl-sn-glycero-3-phosphocholine + H2O = a 1,2-diacyl-sn-glycero-3-phosphate + choline + H(+)</text>
        <dbReference type="Rhea" id="RHEA:14445"/>
        <dbReference type="ChEBI" id="CHEBI:15354"/>
        <dbReference type="ChEBI" id="CHEBI:15377"/>
        <dbReference type="ChEBI" id="CHEBI:15378"/>
        <dbReference type="ChEBI" id="CHEBI:57643"/>
        <dbReference type="ChEBI" id="CHEBI:58608"/>
        <dbReference type="EC" id="3.1.4.4"/>
    </reaction>
</comment>
<keyword evidence="5 9" id="KW-0442">Lipid degradation</keyword>
<dbReference type="InterPro" id="IPR025202">
    <property type="entry name" value="PLD-like_dom"/>
</dbReference>
<dbReference type="Pfam" id="PF13091">
    <property type="entry name" value="PLDc_2"/>
    <property type="match status" value="1"/>
</dbReference>
<feature type="compositionally biased region" description="Polar residues" evidence="10">
    <location>
        <begin position="51"/>
        <end position="67"/>
    </location>
</feature>
<keyword evidence="14" id="KW-1185">Reference proteome</keyword>
<proteinExistence type="inferred from homology"/>
<dbReference type="InterPro" id="IPR001683">
    <property type="entry name" value="PX_dom"/>
</dbReference>
<dbReference type="PROSITE" id="PS50035">
    <property type="entry name" value="PLD"/>
    <property type="match status" value="2"/>
</dbReference>
<evidence type="ECO:0000256" key="4">
    <source>
        <dbReference type="ARBA" id="ARBA00022801"/>
    </source>
</evidence>
<feature type="domain" description="PLD phosphodiesterase" evidence="11">
    <location>
        <begin position="1077"/>
        <end position="1104"/>
    </location>
</feature>
<dbReference type="GO" id="GO:0004630">
    <property type="term" value="F:phospholipase D activity"/>
    <property type="evidence" value="ECO:0007669"/>
    <property type="project" value="UniProtKB-UniRule"/>
</dbReference>
<keyword evidence="3" id="KW-0677">Repeat</keyword>
<dbReference type="Gene3D" id="2.30.29.30">
    <property type="entry name" value="Pleckstrin-homology domain (PH domain)/Phosphotyrosine-binding domain (PTB)"/>
    <property type="match status" value="1"/>
</dbReference>
<keyword evidence="4 9" id="KW-0378">Hydrolase</keyword>
<sequence length="1317" mass="150650">MSNPFPNISDASYLAVQEASRQGTPSLHSNHSRLHMGSHSRLDTIIASELASQSNSTHSKPTEQDSANRLPEGTVARWQNIIRRVSALPGLLQPDEPEQTNEDVFPPPIETSHPEPALSLQDMQYQELIANDENLPSMEECYQVSGTEKAETQPNYFTNPFESDNEYQPGTTTPANVHPSVQLPVQSNDSSVFVSDKYHDTIDEIKDGLPLQKPEEKDQHTTIDLHKYDGDGPMPPLRKTNSELQANRARANWGKTFDKVKLVNNINAISKQTKNRLVAPSYPVVPFYPPAFSVPYIAMSRDENERKPPPILFDCLSLAITDSFIDQHAINKQWVFRIELGYGDIKWVIKRTVVDFYSLHLTLKFKANLSTRAPHPPHFPNQLAHLYHALTSIPGWTLEDEQDENRKDSNLKRREQLEEYLKELIKASYMMVNYDLCEFLEISAISITRDMGWKGKEGYLENRMESRLPSVCQSVNFTKWSKEWVILRDSYIAFCKDIGSTTPTDVLLFDQYFKVDAAPHFLAPYNQHHIIIKNKTRRIDIKGPANRVIEDWMASIKKVQTDSPWMKRHRFLSFAPIRNDAKVKWFVDGHDYYDAIAEAILAAKSEIYIADWWLSPELYLRRPPAENENYRLDRLLQYKAKQGVLIYVVLYKEVGLGFALNSEHSKNTLRGLHKNIFVQRHPDHNAVTGDTLFWAHHEKILVVDYRLAFIGGLDLCFGRYDTHSHPLSDYSMNGQTSEIFPGQDYNNPRIKDFTNVQQYDATLIDRRTTPRMPWHDVAIGMVGTPARDVARHFVQRWNHVKNQKGQKRMNLPFLTPKGEFVPARDETKFKGTCRVQVLRSSSDWSQGVEREFSIYNAYMEAISRAKHFVYIENQFFITATQPDNKLIKNNIGQAIVERIKRAHKEGKRFRVYVVIPLAPSFPGDFAASDASILRLVMHQQYVSISRGGNSILERLRNANINPEDYISFYSLRTWDKIKSNTDYNSKFKSRQSNGGQGSFDENVERVNSTVEAVNGKATGPTRSNSKKGRQHKKSRSVGSIGTRRSDEAVGEDMVRSGTLSSTNSLEINDGRMDYVTELLYIHSKLLIVDDRLVICGSANLNDRSQLGTRDSEVAMIIEDTDMVPSRMNGNEYKAGRFAYTLRTHLFKEHLDLLKDHERTVATDMRESMQNMQSHRGSMMPDSTGVLNMPTASPQPYDDLRGYDNADSIVMDPLDDDFYYNYWNRIAISNTKIYRSLFRCVPDDTVLSFEEHKRFVPDPTLIPPGHIANPKRHSVEDVEQALSGIQGKLVQFPTKYLREENLQGGQVKAAATPMTLFT</sequence>
<dbReference type="CDD" id="cd09138">
    <property type="entry name" value="PLDc_vPLD1_2_yPLD_like_1"/>
    <property type="match status" value="1"/>
</dbReference>
<evidence type="ECO:0000313" key="13">
    <source>
        <dbReference type="EMBL" id="KAI8582086.1"/>
    </source>
</evidence>
<dbReference type="InterPro" id="IPR001849">
    <property type="entry name" value="PH_domain"/>
</dbReference>
<feature type="region of interest" description="Disordered" evidence="10">
    <location>
        <begin position="51"/>
        <end position="71"/>
    </location>
</feature>
<evidence type="ECO:0000256" key="5">
    <source>
        <dbReference type="ARBA" id="ARBA00022963"/>
    </source>
</evidence>
<reference evidence="13" key="2">
    <citation type="journal article" date="2022" name="Proc. Natl. Acad. Sci. U.S.A.">
        <title>Diploid-dominant life cycles characterize the early evolution of Fungi.</title>
        <authorList>
            <person name="Amses K.R."/>
            <person name="Simmons D.R."/>
            <person name="Longcore J.E."/>
            <person name="Mondo S.J."/>
            <person name="Seto K."/>
            <person name="Jeronimo G.H."/>
            <person name="Bonds A.E."/>
            <person name="Quandt C.A."/>
            <person name="Davis W.J."/>
            <person name="Chang Y."/>
            <person name="Federici B.A."/>
            <person name="Kuo A."/>
            <person name="LaButti K."/>
            <person name="Pangilinan J."/>
            <person name="Andreopoulos W."/>
            <person name="Tritt A."/>
            <person name="Riley R."/>
            <person name="Hundley H."/>
            <person name="Johnson J."/>
            <person name="Lipzen A."/>
            <person name="Barry K."/>
            <person name="Lang B.F."/>
            <person name="Cuomo C.A."/>
            <person name="Buchler N.E."/>
            <person name="Grigoriev I.V."/>
            <person name="Spatafora J.W."/>
            <person name="Stajich J.E."/>
            <person name="James T.Y."/>
        </authorList>
    </citation>
    <scope>NUCLEOTIDE SEQUENCE</scope>
    <source>
        <strain evidence="13">AG</strain>
    </source>
</reference>
<evidence type="ECO:0000256" key="8">
    <source>
        <dbReference type="ARBA" id="ARBA00037868"/>
    </source>
</evidence>
<gene>
    <name evidence="13" type="ORF">K450DRAFT_206568</name>
</gene>
<feature type="compositionally biased region" description="Basic residues" evidence="10">
    <location>
        <begin position="1024"/>
        <end position="1035"/>
    </location>
</feature>
<dbReference type="RefSeq" id="XP_051447090.1">
    <property type="nucleotide sequence ID" value="XM_051584748.1"/>
</dbReference>
<evidence type="ECO:0000256" key="6">
    <source>
        <dbReference type="ARBA" id="ARBA00023098"/>
    </source>
</evidence>
<dbReference type="CDD" id="cd01254">
    <property type="entry name" value="PH_PLD"/>
    <property type="match status" value="1"/>
</dbReference>
<keyword evidence="6" id="KW-0443">Lipid metabolism</keyword>
<evidence type="ECO:0000256" key="3">
    <source>
        <dbReference type="ARBA" id="ARBA00022737"/>
    </source>
</evidence>
<dbReference type="InterPro" id="IPR011993">
    <property type="entry name" value="PH-like_dom_sf"/>
</dbReference>
<dbReference type="PROSITE" id="PS50195">
    <property type="entry name" value="PX"/>
    <property type="match status" value="1"/>
</dbReference>
<evidence type="ECO:0000313" key="14">
    <source>
        <dbReference type="Proteomes" id="UP001206595"/>
    </source>
</evidence>
<dbReference type="EMBL" id="MU620902">
    <property type="protein sequence ID" value="KAI8582086.1"/>
    <property type="molecule type" value="Genomic_DNA"/>
</dbReference>
<dbReference type="PANTHER" id="PTHR18896">
    <property type="entry name" value="PHOSPHOLIPASE D"/>
    <property type="match status" value="1"/>
</dbReference>
<dbReference type="CDD" id="cd09141">
    <property type="entry name" value="PLDc_vPLD1_2_yPLD_like_2"/>
    <property type="match status" value="1"/>
</dbReference>
<dbReference type="SUPFAM" id="SSF50729">
    <property type="entry name" value="PH domain-like"/>
    <property type="match status" value="1"/>
</dbReference>
<feature type="domain" description="PX" evidence="12">
    <location>
        <begin position="314"/>
        <end position="447"/>
    </location>
</feature>
<dbReference type="Gene3D" id="3.30.1520.10">
    <property type="entry name" value="Phox-like domain"/>
    <property type="match status" value="1"/>
</dbReference>
<protein>
    <recommendedName>
        <fullName evidence="9">Phospholipase</fullName>
        <ecNumber evidence="9">3.1.4.4</ecNumber>
    </recommendedName>
</protein>
<reference evidence="13" key="1">
    <citation type="submission" date="2021-06" db="EMBL/GenBank/DDBJ databases">
        <authorList>
            <consortium name="DOE Joint Genome Institute"/>
            <person name="Mondo S.J."/>
            <person name="Amses K.R."/>
            <person name="Simmons D.R."/>
            <person name="Longcore J.E."/>
            <person name="Seto K."/>
            <person name="Alves G.H."/>
            <person name="Bonds A.E."/>
            <person name="Quandt C.A."/>
            <person name="Davis W.J."/>
            <person name="Chang Y."/>
            <person name="Letcher P.M."/>
            <person name="Powell M.J."/>
            <person name="Kuo A."/>
            <person name="Labutti K."/>
            <person name="Pangilinan J."/>
            <person name="Andreopoulos W."/>
            <person name="Tritt A."/>
            <person name="Riley R."/>
            <person name="Hundley H."/>
            <person name="Johnson J."/>
            <person name="Lipzen A."/>
            <person name="Barry K."/>
            <person name="Berbee M.L."/>
            <person name="Buchler N.E."/>
            <person name="Grigoriev I.V."/>
            <person name="Spatafora J.W."/>
            <person name="Stajich J.E."/>
            <person name="James T.Y."/>
        </authorList>
    </citation>
    <scope>NUCLEOTIDE SEQUENCE</scope>
    <source>
        <strain evidence="13">AG</strain>
    </source>
</reference>
<organism evidence="13 14">
    <name type="scientific">Umbelopsis ramanniana AG</name>
    <dbReference type="NCBI Taxonomy" id="1314678"/>
    <lineage>
        <taxon>Eukaryota</taxon>
        <taxon>Fungi</taxon>
        <taxon>Fungi incertae sedis</taxon>
        <taxon>Mucoromycota</taxon>
        <taxon>Mucoromycotina</taxon>
        <taxon>Umbelopsidomycetes</taxon>
        <taxon>Umbelopsidales</taxon>
        <taxon>Umbelopsidaceae</taxon>
        <taxon>Umbelopsis</taxon>
    </lineage>
</organism>
<dbReference type="SUPFAM" id="SSF64268">
    <property type="entry name" value="PX domain"/>
    <property type="match status" value="1"/>
</dbReference>
<comment type="subcellular location">
    <subcellularLocation>
        <location evidence="8">Endomembrane system</location>
        <topology evidence="8">Lipid-anchor</topology>
    </subcellularLocation>
</comment>
<dbReference type="GO" id="GO:0009395">
    <property type="term" value="P:phospholipid catabolic process"/>
    <property type="evidence" value="ECO:0007669"/>
    <property type="project" value="TreeGrafter"/>
</dbReference>
<dbReference type="GO" id="GO:0035556">
    <property type="term" value="P:intracellular signal transduction"/>
    <property type="evidence" value="ECO:0007669"/>
    <property type="project" value="InterPro"/>
</dbReference>
<feature type="region of interest" description="Disordered" evidence="10">
    <location>
        <begin position="1011"/>
        <end position="1055"/>
    </location>
</feature>
<dbReference type="Pfam" id="PF00614">
    <property type="entry name" value="PLDc"/>
    <property type="match status" value="1"/>
</dbReference>
<dbReference type="Pfam" id="PF00787">
    <property type="entry name" value="PX"/>
    <property type="match status" value="1"/>
</dbReference>
<comment type="caution">
    <text evidence="13">The sequence shown here is derived from an EMBL/GenBank/DDBJ whole genome shotgun (WGS) entry which is preliminary data.</text>
</comment>
<evidence type="ECO:0000259" key="12">
    <source>
        <dbReference type="PROSITE" id="PS50195"/>
    </source>
</evidence>
<evidence type="ECO:0000256" key="1">
    <source>
        <dbReference type="ARBA" id="ARBA00000798"/>
    </source>
</evidence>
<dbReference type="PANTHER" id="PTHR18896:SF76">
    <property type="entry name" value="PHOSPHOLIPASE"/>
    <property type="match status" value="1"/>
</dbReference>
<dbReference type="EC" id="3.1.4.4" evidence="9"/>
<evidence type="ECO:0000256" key="10">
    <source>
        <dbReference type="SAM" id="MobiDB-lite"/>
    </source>
</evidence>
<dbReference type="InterPro" id="IPR001736">
    <property type="entry name" value="PLipase_D/transphosphatidylase"/>
</dbReference>
<evidence type="ECO:0000259" key="11">
    <source>
        <dbReference type="PROSITE" id="PS50035"/>
    </source>
</evidence>
<dbReference type="SUPFAM" id="SSF56024">
    <property type="entry name" value="Phospholipase D/nuclease"/>
    <property type="match status" value="2"/>
</dbReference>
<dbReference type="GO" id="GO:0035091">
    <property type="term" value="F:phosphatidylinositol binding"/>
    <property type="evidence" value="ECO:0007669"/>
    <property type="project" value="InterPro"/>
</dbReference>
<evidence type="ECO:0000256" key="7">
    <source>
        <dbReference type="ARBA" id="ARBA00023288"/>
    </source>
</evidence>
<evidence type="ECO:0000256" key="9">
    <source>
        <dbReference type="PIRNR" id="PIRNR009376"/>
    </source>
</evidence>
<comment type="similarity">
    <text evidence="2 9">Belongs to the phospholipase D family.</text>
</comment>
<dbReference type="GO" id="GO:0006654">
    <property type="term" value="P:phosphatidic acid biosynthetic process"/>
    <property type="evidence" value="ECO:0007669"/>
    <property type="project" value="InterPro"/>
</dbReference>
<dbReference type="InterPro" id="IPR015679">
    <property type="entry name" value="PLipase_D_fam"/>
</dbReference>
<dbReference type="SMART" id="SM00233">
    <property type="entry name" value="PH"/>
    <property type="match status" value="1"/>
</dbReference>
<dbReference type="Proteomes" id="UP001206595">
    <property type="component" value="Unassembled WGS sequence"/>
</dbReference>
<dbReference type="PIRSF" id="PIRSF009376">
    <property type="entry name" value="Phospholipase_D_euk"/>
    <property type="match status" value="1"/>
</dbReference>
<dbReference type="SMART" id="SM00155">
    <property type="entry name" value="PLDc"/>
    <property type="match status" value="2"/>
</dbReference>
<evidence type="ECO:0000256" key="2">
    <source>
        <dbReference type="ARBA" id="ARBA00008664"/>
    </source>
</evidence>
<name>A0AAD5EFP6_UMBRA</name>
<dbReference type="GeneID" id="75910098"/>
<feature type="domain" description="PLD phosphodiesterase" evidence="11">
    <location>
        <begin position="692"/>
        <end position="719"/>
    </location>
</feature>
<keyword evidence="7" id="KW-0449">Lipoprotein</keyword>